<accession>A0ACC2WFE4</accession>
<dbReference type="EMBL" id="JASBWS010000024">
    <property type="protein sequence ID" value="KAJ9110377.1"/>
    <property type="molecule type" value="Genomic_DNA"/>
</dbReference>
<name>A0ACC2WFE4_9TREE</name>
<comment type="caution">
    <text evidence="1">The sequence shown here is derived from an EMBL/GenBank/DDBJ whole genome shotgun (WGS) entry which is preliminary data.</text>
</comment>
<dbReference type="Proteomes" id="UP001230649">
    <property type="component" value="Unassembled WGS sequence"/>
</dbReference>
<reference evidence="1" key="1">
    <citation type="submission" date="2023-04" db="EMBL/GenBank/DDBJ databases">
        <title>Draft Genome sequencing of Naganishia species isolated from polar environments using Oxford Nanopore Technology.</title>
        <authorList>
            <person name="Leo P."/>
            <person name="Venkateswaran K."/>
        </authorList>
    </citation>
    <scope>NUCLEOTIDE SEQUENCE</scope>
    <source>
        <strain evidence="1">MNA-CCFEE 5262</strain>
    </source>
</reference>
<evidence type="ECO:0000313" key="1">
    <source>
        <dbReference type="EMBL" id="KAJ9110377.1"/>
    </source>
</evidence>
<evidence type="ECO:0000313" key="2">
    <source>
        <dbReference type="Proteomes" id="UP001230649"/>
    </source>
</evidence>
<proteinExistence type="predicted"/>
<organism evidence="1 2">
    <name type="scientific">Naganishia adeliensis</name>
    <dbReference type="NCBI Taxonomy" id="92952"/>
    <lineage>
        <taxon>Eukaryota</taxon>
        <taxon>Fungi</taxon>
        <taxon>Dikarya</taxon>
        <taxon>Basidiomycota</taxon>
        <taxon>Agaricomycotina</taxon>
        <taxon>Tremellomycetes</taxon>
        <taxon>Filobasidiales</taxon>
        <taxon>Filobasidiaceae</taxon>
        <taxon>Naganishia</taxon>
    </lineage>
</organism>
<protein>
    <submittedName>
        <fullName evidence="1">Uncharacterized protein</fullName>
    </submittedName>
</protein>
<keyword evidence="2" id="KW-1185">Reference proteome</keyword>
<sequence>MLSRSSNLTSDSAAPPPSHLTASLLSTLLDQLKALPEGESTAKLYKQYNLSPTKIDQVRRWVNSPSIDKDRTQIILTEDGEESVKMMAVWVDRAPPATKALPSST</sequence>
<gene>
    <name evidence="1" type="ORF">QFC20_002974</name>
</gene>